<dbReference type="EMBL" id="BMQB01000002">
    <property type="protein sequence ID" value="GGJ85452.1"/>
    <property type="molecule type" value="Genomic_DNA"/>
</dbReference>
<feature type="transmembrane region" description="Helical" evidence="1">
    <location>
        <begin position="12"/>
        <end position="29"/>
    </location>
</feature>
<comment type="caution">
    <text evidence="3">The sequence shown here is derived from an EMBL/GenBank/DDBJ whole genome shotgun (WGS) entry which is preliminary data.</text>
</comment>
<evidence type="ECO:0000259" key="2">
    <source>
        <dbReference type="Pfam" id="PF01882"/>
    </source>
</evidence>
<dbReference type="PANTHER" id="PTHR34351">
    <property type="entry name" value="SLR1927 PROTEIN-RELATED"/>
    <property type="match status" value="1"/>
</dbReference>
<evidence type="ECO:0000313" key="4">
    <source>
        <dbReference type="Proteomes" id="UP000649739"/>
    </source>
</evidence>
<dbReference type="InterPro" id="IPR002881">
    <property type="entry name" value="DUF58"/>
</dbReference>
<dbReference type="AlphaFoldDB" id="A0A8J3B0Y1"/>
<keyword evidence="1" id="KW-1133">Transmembrane helix</keyword>
<feature type="domain" description="DUF58" evidence="2">
    <location>
        <begin position="201"/>
        <end position="344"/>
    </location>
</feature>
<organism evidence="3 4">
    <name type="scientific">Pilimelia anulata</name>
    <dbReference type="NCBI Taxonomy" id="53371"/>
    <lineage>
        <taxon>Bacteria</taxon>
        <taxon>Bacillati</taxon>
        <taxon>Actinomycetota</taxon>
        <taxon>Actinomycetes</taxon>
        <taxon>Micromonosporales</taxon>
        <taxon>Micromonosporaceae</taxon>
        <taxon>Pilimelia</taxon>
    </lineage>
</organism>
<dbReference type="Proteomes" id="UP000649739">
    <property type="component" value="Unassembled WGS sequence"/>
</dbReference>
<reference evidence="3" key="1">
    <citation type="journal article" date="2014" name="Int. J. Syst. Evol. Microbiol.">
        <title>Complete genome sequence of Corynebacterium casei LMG S-19264T (=DSM 44701T), isolated from a smear-ripened cheese.</title>
        <authorList>
            <consortium name="US DOE Joint Genome Institute (JGI-PGF)"/>
            <person name="Walter F."/>
            <person name="Albersmeier A."/>
            <person name="Kalinowski J."/>
            <person name="Ruckert C."/>
        </authorList>
    </citation>
    <scope>NUCLEOTIDE SEQUENCE</scope>
    <source>
        <strain evidence="3">JCM 3090</strain>
    </source>
</reference>
<keyword evidence="4" id="KW-1185">Reference proteome</keyword>
<gene>
    <name evidence="3" type="ORF">GCM10010123_13930</name>
</gene>
<name>A0A8J3B0Y1_9ACTN</name>
<evidence type="ECO:0000256" key="1">
    <source>
        <dbReference type="SAM" id="Phobius"/>
    </source>
</evidence>
<dbReference type="RefSeq" id="WP_189169190.1">
    <property type="nucleotide sequence ID" value="NZ_BMQB01000002.1"/>
</dbReference>
<protein>
    <submittedName>
        <fullName evidence="3">Membrane protein</fullName>
    </submittedName>
</protein>
<dbReference type="PANTHER" id="PTHR34351:SF1">
    <property type="entry name" value="SLR1927 PROTEIN"/>
    <property type="match status" value="1"/>
</dbReference>
<evidence type="ECO:0000313" key="3">
    <source>
        <dbReference type="EMBL" id="GGJ85452.1"/>
    </source>
</evidence>
<keyword evidence="1" id="KW-0472">Membrane</keyword>
<dbReference type="Pfam" id="PF01882">
    <property type="entry name" value="DUF58"/>
    <property type="match status" value="1"/>
</dbReference>
<sequence>MRAALRGLTTRGRSFLAAGVAAALGAVLLGERDLLRVAVLLAVLPLLAAWYVGRSRHRLGTHRELEPARLPAGEPARVRLHLHNAARLPIGTLLLEEGLPVALGGVPRLVLEKLAAGASTNVAYTVRPPHRGRYPIGPLRARLTDPFGLCRLDRTFAEVASLTVLPRTEALPAVRLAGVHTGTGESRGRAVAVHGEDDTATREYRHGDDLRRVHWRSTARAGELMVRREEQPRERRATILLDNRAAAHLGDGADSTFEWAVSAAASLIVHLRRGGHKVRLVCAPPDVERIDAPPIDQPVHDAATEMAAMDRLADVGPRRADDLRPAVDRARRAGERGLVVAVLGTCDTAAARHLLGLAPGADRGVALVVDPGWPGAAGTPALTAGPQLLRDAGWRVVTRSPGESVAAVWERLGAADPVGAR</sequence>
<accession>A0A8J3B0Y1</accession>
<keyword evidence="1" id="KW-0812">Transmembrane</keyword>
<reference evidence="3" key="2">
    <citation type="submission" date="2020-09" db="EMBL/GenBank/DDBJ databases">
        <authorList>
            <person name="Sun Q."/>
            <person name="Ohkuma M."/>
        </authorList>
    </citation>
    <scope>NUCLEOTIDE SEQUENCE</scope>
    <source>
        <strain evidence="3">JCM 3090</strain>
    </source>
</reference>
<proteinExistence type="predicted"/>
<feature type="transmembrane region" description="Helical" evidence="1">
    <location>
        <begin position="35"/>
        <end position="53"/>
    </location>
</feature>